<name>A0A7J8CRX7_MOLMO</name>
<dbReference type="Proteomes" id="UP000550707">
    <property type="component" value="Unassembled WGS sequence"/>
</dbReference>
<dbReference type="GO" id="GO:0004519">
    <property type="term" value="F:endonuclease activity"/>
    <property type="evidence" value="ECO:0007669"/>
    <property type="project" value="UniProtKB-KW"/>
</dbReference>
<keyword evidence="4" id="KW-0255">Endonuclease</keyword>
<organism evidence="7 8">
    <name type="scientific">Molossus molossus</name>
    <name type="common">Pallas' mastiff bat</name>
    <name type="synonym">Vespertilio molossus</name>
    <dbReference type="NCBI Taxonomy" id="27622"/>
    <lineage>
        <taxon>Eukaryota</taxon>
        <taxon>Metazoa</taxon>
        <taxon>Chordata</taxon>
        <taxon>Craniata</taxon>
        <taxon>Vertebrata</taxon>
        <taxon>Euteleostomi</taxon>
        <taxon>Mammalia</taxon>
        <taxon>Eutheria</taxon>
        <taxon>Laurasiatheria</taxon>
        <taxon>Chiroptera</taxon>
        <taxon>Yangochiroptera</taxon>
        <taxon>Molossidae</taxon>
        <taxon>Molossus</taxon>
    </lineage>
</organism>
<feature type="domain" description="Murine leukemia virus integrase C-terminal" evidence="6">
    <location>
        <begin position="75"/>
        <end position="117"/>
    </location>
</feature>
<evidence type="ECO:0000256" key="1">
    <source>
        <dbReference type="ARBA" id="ARBA00022679"/>
    </source>
</evidence>
<dbReference type="Gene3D" id="2.30.30.850">
    <property type="match status" value="1"/>
</dbReference>
<keyword evidence="2" id="KW-0548">Nucleotidyltransferase</keyword>
<dbReference type="GO" id="GO:0016779">
    <property type="term" value="F:nucleotidyltransferase activity"/>
    <property type="evidence" value="ECO:0007669"/>
    <property type="project" value="UniProtKB-KW"/>
</dbReference>
<evidence type="ECO:0000259" key="6">
    <source>
        <dbReference type="Pfam" id="PF18697"/>
    </source>
</evidence>
<comment type="caution">
    <text evidence="7">The sequence shown here is derived from an EMBL/GenBank/DDBJ whole genome shotgun (WGS) entry which is preliminary data.</text>
</comment>
<dbReference type="EMBL" id="JACASF010000020">
    <property type="protein sequence ID" value="KAF6413621.1"/>
    <property type="molecule type" value="Genomic_DNA"/>
</dbReference>
<proteinExistence type="predicted"/>
<reference evidence="7 8" key="1">
    <citation type="journal article" date="2020" name="Nature">
        <title>Six reference-quality genomes reveal evolution of bat adaptations.</title>
        <authorList>
            <person name="Jebb D."/>
            <person name="Huang Z."/>
            <person name="Pippel M."/>
            <person name="Hughes G.M."/>
            <person name="Lavrichenko K."/>
            <person name="Devanna P."/>
            <person name="Winkler S."/>
            <person name="Jermiin L.S."/>
            <person name="Skirmuntt E.C."/>
            <person name="Katzourakis A."/>
            <person name="Burkitt-Gray L."/>
            <person name="Ray D.A."/>
            <person name="Sullivan K.A.M."/>
            <person name="Roscito J.G."/>
            <person name="Kirilenko B.M."/>
            <person name="Davalos L.M."/>
            <person name="Corthals A.P."/>
            <person name="Power M.L."/>
            <person name="Jones G."/>
            <person name="Ransome R.D."/>
            <person name="Dechmann D.K.N."/>
            <person name="Locatelli A.G."/>
            <person name="Puechmaille S.J."/>
            <person name="Fedrigo O."/>
            <person name="Jarvis E.D."/>
            <person name="Hiller M."/>
            <person name="Vernes S.C."/>
            <person name="Myers E.W."/>
            <person name="Teeling E.C."/>
        </authorList>
    </citation>
    <scope>NUCLEOTIDE SEQUENCE [LARGE SCALE GENOMIC DNA]</scope>
    <source>
        <strain evidence="7">MMolMol1</strain>
        <tissue evidence="7">Muscle</tissue>
    </source>
</reference>
<dbReference type="Pfam" id="PF18697">
    <property type="entry name" value="MLVIN_C"/>
    <property type="match status" value="1"/>
</dbReference>
<keyword evidence="1" id="KW-0808">Transferase</keyword>
<evidence type="ECO:0000313" key="8">
    <source>
        <dbReference type="Proteomes" id="UP000550707"/>
    </source>
</evidence>
<keyword evidence="8" id="KW-1185">Reference proteome</keyword>
<dbReference type="GO" id="GO:0016787">
    <property type="term" value="F:hydrolase activity"/>
    <property type="evidence" value="ECO:0007669"/>
    <property type="project" value="UniProtKB-KW"/>
</dbReference>
<dbReference type="AlphaFoldDB" id="A0A7J8CRX7"/>
<evidence type="ECO:0000256" key="4">
    <source>
        <dbReference type="ARBA" id="ARBA00022759"/>
    </source>
</evidence>
<dbReference type="InterPro" id="IPR040643">
    <property type="entry name" value="MLVIN_C"/>
</dbReference>
<accession>A0A7J8CRX7</accession>
<protein>
    <recommendedName>
        <fullName evidence="6">Murine leukemia virus integrase C-terminal domain-containing protein</fullName>
    </recommendedName>
</protein>
<evidence type="ECO:0000256" key="2">
    <source>
        <dbReference type="ARBA" id="ARBA00022695"/>
    </source>
</evidence>
<gene>
    <name evidence="7" type="ORF">HJG59_009797</name>
</gene>
<keyword evidence="3" id="KW-0540">Nuclease</keyword>
<keyword evidence="5" id="KW-0378">Hydrolase</keyword>
<evidence type="ECO:0000313" key="7">
    <source>
        <dbReference type="EMBL" id="KAF6413621.1"/>
    </source>
</evidence>
<evidence type="ECO:0000256" key="5">
    <source>
        <dbReference type="ARBA" id="ARBA00022801"/>
    </source>
</evidence>
<sequence>MLAINPASLPPDDDQEKLLQDCLGEINTVQMARPDLKDVPLPSSDEFLQALQSAQKTTHKHVCDALPVPTLDPLHPFQPGDSVWVKKFTTQGLTPAWKGLYTVILPAPTAVKVNICQGQLHPGLAALFPA</sequence>
<evidence type="ECO:0000256" key="3">
    <source>
        <dbReference type="ARBA" id="ARBA00022722"/>
    </source>
</evidence>